<dbReference type="GO" id="GO:0005829">
    <property type="term" value="C:cytosol"/>
    <property type="evidence" value="ECO:0007669"/>
    <property type="project" value="TreeGrafter"/>
</dbReference>
<dbReference type="InterPro" id="IPR029055">
    <property type="entry name" value="Ntn_hydrolases_N"/>
</dbReference>
<dbReference type="CDD" id="cd00712">
    <property type="entry name" value="AsnB"/>
    <property type="match status" value="1"/>
</dbReference>
<dbReference type="SUPFAM" id="SSF52402">
    <property type="entry name" value="Adenine nucleotide alpha hydrolases-like"/>
    <property type="match status" value="1"/>
</dbReference>
<accession>A0A0K1PZ40</accession>
<dbReference type="InterPro" id="IPR006426">
    <property type="entry name" value="Asn_synth_AEB"/>
</dbReference>
<dbReference type="EC" id="6.3.5.4" evidence="3"/>
<dbReference type="GO" id="GO:0006529">
    <property type="term" value="P:asparagine biosynthetic process"/>
    <property type="evidence" value="ECO:0007669"/>
    <property type="project" value="InterPro"/>
</dbReference>
<dbReference type="PATRIC" id="fig|1391654.3.peg.5149"/>
<dbReference type="InterPro" id="IPR017932">
    <property type="entry name" value="GATase_2_dom"/>
</dbReference>
<dbReference type="InterPro" id="IPR033738">
    <property type="entry name" value="AsnB_N"/>
</dbReference>
<dbReference type="Pfam" id="PF00733">
    <property type="entry name" value="Asn_synthase"/>
    <property type="match status" value="1"/>
</dbReference>
<dbReference type="CDD" id="cd01991">
    <property type="entry name" value="Asn_synthase_B_C"/>
    <property type="match status" value="1"/>
</dbReference>
<dbReference type="GO" id="GO:0004066">
    <property type="term" value="F:asparagine synthase (glutamine-hydrolyzing) activity"/>
    <property type="evidence" value="ECO:0007669"/>
    <property type="project" value="UniProtKB-EC"/>
</dbReference>
<keyword evidence="4 8" id="KW-0547">Nucleotide-binding</keyword>
<comment type="catalytic activity">
    <reaction evidence="7">
        <text>L-aspartate + L-glutamine + ATP + H2O = L-asparagine + L-glutamate + AMP + diphosphate + H(+)</text>
        <dbReference type="Rhea" id="RHEA:12228"/>
        <dbReference type="ChEBI" id="CHEBI:15377"/>
        <dbReference type="ChEBI" id="CHEBI:15378"/>
        <dbReference type="ChEBI" id="CHEBI:29985"/>
        <dbReference type="ChEBI" id="CHEBI:29991"/>
        <dbReference type="ChEBI" id="CHEBI:30616"/>
        <dbReference type="ChEBI" id="CHEBI:33019"/>
        <dbReference type="ChEBI" id="CHEBI:58048"/>
        <dbReference type="ChEBI" id="CHEBI:58359"/>
        <dbReference type="ChEBI" id="CHEBI:456215"/>
        <dbReference type="EC" id="6.3.5.4"/>
    </reaction>
</comment>
<dbReference type="Gene3D" id="3.40.50.620">
    <property type="entry name" value="HUPs"/>
    <property type="match status" value="1"/>
</dbReference>
<dbReference type="Gene3D" id="3.60.20.10">
    <property type="entry name" value="Glutamine Phosphoribosylpyrophosphate, subunit 1, domain 1"/>
    <property type="match status" value="1"/>
</dbReference>
<evidence type="ECO:0000256" key="2">
    <source>
        <dbReference type="ARBA" id="ARBA00005752"/>
    </source>
</evidence>
<keyword evidence="5 8" id="KW-0067">ATP-binding</keyword>
<dbReference type="PIRSF" id="PIRSF001589">
    <property type="entry name" value="Asn_synthetase_glu-h"/>
    <property type="match status" value="1"/>
</dbReference>
<dbReference type="Pfam" id="PF13537">
    <property type="entry name" value="GATase_7"/>
    <property type="match status" value="1"/>
</dbReference>
<dbReference type="EMBL" id="CP012333">
    <property type="protein sequence ID" value="AKU98424.1"/>
    <property type="molecule type" value="Genomic_DNA"/>
</dbReference>
<dbReference type="NCBIfam" id="TIGR01536">
    <property type="entry name" value="asn_synth_AEB"/>
    <property type="match status" value="1"/>
</dbReference>
<evidence type="ECO:0000256" key="6">
    <source>
        <dbReference type="ARBA" id="ARBA00022962"/>
    </source>
</evidence>
<sequence>MGPDALAREIARVVKMRDRIAHRGPDNAGLWHDEGGRVILGHRRLSIVDLSPAGHQPMSNEDASIWLTFNGEIYNHAEVHREHRLDERHQFRSRSDTEVMLHLYEERQLGMFELIDGMFAFALWDGPRERMVLARDRMGKKPLYYAAFGGKLLFASEIKAILEHPEVPRQLDLEALDAYLTFSNVPEPLTLFQGIRKLPAAHFMVCDKDGNLKIERYWSPLDAHPWPERSDSGEAVERVRHLLKQAVRKRLMADVPIGAFLSGGVDSSTNVALMSELTSEPLRTFTVDFTGYGEAENFHDVPWARRVTSMFGCKHTEVPVTSDEARAYLPEMVLHQDEPLGDPACLPMHFVSRAAKEAGVKVVLVGEGSDEVFGGYSDFERLTRAHDGRWTTLKRLPHALRRAIYFGARFARAPAGRVDVLRRAAYDEPLYMGLDVVFWDTEKERLFTRKGRSLMKSKSADRVNRYYREILGRRPDADFLQQMSYVELRNRLPELLLMRVDKFSMAHSLEARAPFLDYELSEYVLSLPASLKMADGRTKIVLKDAAAAWLPKDLLERKKQGFRVPLPEWLRNELGPWAEEVLRTSSLRRLGIIDFDYVMGLWSAHRDGKADNSFDLWSLINLSAWYERWFARV</sequence>
<dbReference type="KEGG" id="llu:AKJ09_05088"/>
<dbReference type="SUPFAM" id="SSF56235">
    <property type="entry name" value="N-terminal nucleophile aminohydrolases (Ntn hydrolases)"/>
    <property type="match status" value="1"/>
</dbReference>
<protein>
    <recommendedName>
        <fullName evidence="3">asparagine synthase (glutamine-hydrolyzing)</fullName>
        <ecNumber evidence="3">6.3.5.4</ecNumber>
    </recommendedName>
</protein>
<evidence type="ECO:0000259" key="10">
    <source>
        <dbReference type="PROSITE" id="PS51278"/>
    </source>
</evidence>
<evidence type="ECO:0000256" key="1">
    <source>
        <dbReference type="ARBA" id="ARBA00005187"/>
    </source>
</evidence>
<feature type="site" description="Important for beta-aspartyl-AMP intermediate formation" evidence="9">
    <location>
        <position position="367"/>
    </location>
</feature>
<comment type="pathway">
    <text evidence="1">Amino-acid biosynthesis; L-asparagine biosynthesis; L-asparagine from L-aspartate (L-Gln route): step 1/1.</text>
</comment>
<comment type="similarity">
    <text evidence="2">Belongs to the asparagine synthetase family.</text>
</comment>
<dbReference type="AlphaFoldDB" id="A0A0K1PZ40"/>
<dbReference type="InterPro" id="IPR051786">
    <property type="entry name" value="ASN_synthetase/amidase"/>
</dbReference>
<gene>
    <name evidence="11" type="ORF">AKJ09_05088</name>
</gene>
<dbReference type="STRING" id="1391654.AKJ09_05088"/>
<dbReference type="InterPro" id="IPR001962">
    <property type="entry name" value="Asn_synthase"/>
</dbReference>
<evidence type="ECO:0000313" key="11">
    <source>
        <dbReference type="EMBL" id="AKU98424.1"/>
    </source>
</evidence>
<feature type="domain" description="Glutamine amidotransferase type-2" evidence="10">
    <location>
        <begin position="1"/>
        <end position="209"/>
    </location>
</feature>
<keyword evidence="12" id="KW-1185">Reference proteome</keyword>
<feature type="binding site" evidence="8">
    <location>
        <position position="96"/>
    </location>
    <ligand>
        <name>L-glutamine</name>
        <dbReference type="ChEBI" id="CHEBI:58359"/>
    </ligand>
</feature>
<evidence type="ECO:0000256" key="8">
    <source>
        <dbReference type="PIRSR" id="PIRSR001589-2"/>
    </source>
</evidence>
<dbReference type="Proteomes" id="UP000064967">
    <property type="component" value="Chromosome"/>
</dbReference>
<dbReference type="PROSITE" id="PS51278">
    <property type="entry name" value="GATASE_TYPE_2"/>
    <property type="match status" value="1"/>
</dbReference>
<keyword evidence="6" id="KW-0315">Glutamine amidotransferase</keyword>
<evidence type="ECO:0000313" key="12">
    <source>
        <dbReference type="Proteomes" id="UP000064967"/>
    </source>
</evidence>
<evidence type="ECO:0000256" key="4">
    <source>
        <dbReference type="ARBA" id="ARBA00022741"/>
    </source>
</evidence>
<evidence type="ECO:0000256" key="7">
    <source>
        <dbReference type="ARBA" id="ARBA00048741"/>
    </source>
</evidence>
<reference evidence="11 12" key="1">
    <citation type="submission" date="2015-08" db="EMBL/GenBank/DDBJ databases">
        <authorList>
            <person name="Babu N.S."/>
            <person name="Beckwith C.J."/>
            <person name="Beseler K.G."/>
            <person name="Brison A."/>
            <person name="Carone J.V."/>
            <person name="Caskin T.P."/>
            <person name="Diamond M."/>
            <person name="Durham M.E."/>
            <person name="Foxe J.M."/>
            <person name="Go M."/>
            <person name="Henderson B.A."/>
            <person name="Jones I.B."/>
            <person name="McGettigan J.A."/>
            <person name="Micheletti S.J."/>
            <person name="Nasrallah M.E."/>
            <person name="Ortiz D."/>
            <person name="Piller C.R."/>
            <person name="Privatt S.R."/>
            <person name="Schneider S.L."/>
            <person name="Sharp S."/>
            <person name="Smith T.C."/>
            <person name="Stanton J.D."/>
            <person name="Ullery H.E."/>
            <person name="Wilson R.J."/>
            <person name="Serrano M.G."/>
            <person name="Buck G."/>
            <person name="Lee V."/>
            <person name="Wang Y."/>
            <person name="Carvalho R."/>
            <person name="Voegtly L."/>
            <person name="Shi R."/>
            <person name="Duckworth R."/>
            <person name="Johnson A."/>
            <person name="Loviza R."/>
            <person name="Walstead R."/>
            <person name="Shah Z."/>
            <person name="Kiflezghi M."/>
            <person name="Wade K."/>
            <person name="Ball S.L."/>
            <person name="Bradley K.W."/>
            <person name="Asai D.J."/>
            <person name="Bowman C.A."/>
            <person name="Russell D.A."/>
            <person name="Pope W.H."/>
            <person name="Jacobs-Sera D."/>
            <person name="Hendrix R.W."/>
            <person name="Hatfull G.F."/>
        </authorList>
    </citation>
    <scope>NUCLEOTIDE SEQUENCE [LARGE SCALE GENOMIC DNA]</scope>
    <source>
        <strain evidence="11 12">DSM 27648</strain>
    </source>
</reference>
<evidence type="ECO:0000256" key="3">
    <source>
        <dbReference type="ARBA" id="ARBA00012737"/>
    </source>
</evidence>
<dbReference type="PANTHER" id="PTHR43284:SF1">
    <property type="entry name" value="ASPARAGINE SYNTHETASE"/>
    <property type="match status" value="1"/>
</dbReference>
<dbReference type="PANTHER" id="PTHR43284">
    <property type="entry name" value="ASPARAGINE SYNTHETASE (GLUTAMINE-HYDROLYZING)"/>
    <property type="match status" value="1"/>
</dbReference>
<evidence type="ECO:0000256" key="5">
    <source>
        <dbReference type="ARBA" id="ARBA00022840"/>
    </source>
</evidence>
<dbReference type="InterPro" id="IPR014729">
    <property type="entry name" value="Rossmann-like_a/b/a_fold"/>
</dbReference>
<name>A0A0K1PZ40_9BACT</name>
<dbReference type="GO" id="GO:0005524">
    <property type="term" value="F:ATP binding"/>
    <property type="evidence" value="ECO:0007669"/>
    <property type="project" value="UniProtKB-KW"/>
</dbReference>
<proteinExistence type="inferred from homology"/>
<feature type="binding site" evidence="8">
    <location>
        <position position="287"/>
    </location>
    <ligand>
        <name>ATP</name>
        <dbReference type="ChEBI" id="CHEBI:30616"/>
    </ligand>
</feature>
<organism evidence="11 12">
    <name type="scientific">Labilithrix luteola</name>
    <dbReference type="NCBI Taxonomy" id="1391654"/>
    <lineage>
        <taxon>Bacteria</taxon>
        <taxon>Pseudomonadati</taxon>
        <taxon>Myxococcota</taxon>
        <taxon>Polyangia</taxon>
        <taxon>Polyangiales</taxon>
        <taxon>Labilitrichaceae</taxon>
        <taxon>Labilithrix</taxon>
    </lineage>
</organism>
<evidence type="ECO:0000256" key="9">
    <source>
        <dbReference type="PIRSR" id="PIRSR001589-3"/>
    </source>
</evidence>